<evidence type="ECO:0000313" key="2">
    <source>
        <dbReference type="Proteomes" id="UP001175226"/>
    </source>
</evidence>
<organism evidence="1 2">
    <name type="scientific">Armillaria borealis</name>
    <dbReference type="NCBI Taxonomy" id="47425"/>
    <lineage>
        <taxon>Eukaryota</taxon>
        <taxon>Fungi</taxon>
        <taxon>Dikarya</taxon>
        <taxon>Basidiomycota</taxon>
        <taxon>Agaricomycotina</taxon>
        <taxon>Agaricomycetes</taxon>
        <taxon>Agaricomycetidae</taxon>
        <taxon>Agaricales</taxon>
        <taxon>Marasmiineae</taxon>
        <taxon>Physalacriaceae</taxon>
        <taxon>Armillaria</taxon>
    </lineage>
</organism>
<comment type="caution">
    <text evidence="1">The sequence shown here is derived from an EMBL/GenBank/DDBJ whole genome shotgun (WGS) entry which is preliminary data.</text>
</comment>
<dbReference type="Proteomes" id="UP001175226">
    <property type="component" value="Unassembled WGS sequence"/>
</dbReference>
<sequence length="66" mass="7817">VRLIVIDEIHLLHDERVCGIEQVCAPRWVVCDSLSNYRHVATFLRVDESKGLFYFDASYRPCRLRH</sequence>
<reference evidence="1" key="1">
    <citation type="submission" date="2023-06" db="EMBL/GenBank/DDBJ databases">
        <authorList>
            <consortium name="Lawrence Berkeley National Laboratory"/>
            <person name="Ahrendt S."/>
            <person name="Sahu N."/>
            <person name="Indic B."/>
            <person name="Wong-Bajracharya J."/>
            <person name="Merenyi Z."/>
            <person name="Ke H.-M."/>
            <person name="Monk M."/>
            <person name="Kocsube S."/>
            <person name="Drula E."/>
            <person name="Lipzen A."/>
            <person name="Balint B."/>
            <person name="Henrissat B."/>
            <person name="Andreopoulos B."/>
            <person name="Martin F.M."/>
            <person name="Harder C.B."/>
            <person name="Rigling D."/>
            <person name="Ford K.L."/>
            <person name="Foster G.D."/>
            <person name="Pangilinan J."/>
            <person name="Papanicolaou A."/>
            <person name="Barry K."/>
            <person name="LaButti K."/>
            <person name="Viragh M."/>
            <person name="Koriabine M."/>
            <person name="Yan M."/>
            <person name="Riley R."/>
            <person name="Champramary S."/>
            <person name="Plett K.L."/>
            <person name="Tsai I.J."/>
            <person name="Slot J."/>
            <person name="Sipos G."/>
            <person name="Plett J."/>
            <person name="Nagy L.G."/>
            <person name="Grigoriev I.V."/>
        </authorList>
    </citation>
    <scope>NUCLEOTIDE SEQUENCE</scope>
    <source>
        <strain evidence="1">FPL87.14</strain>
    </source>
</reference>
<dbReference type="AlphaFoldDB" id="A0AA39MZM6"/>
<evidence type="ECO:0000313" key="1">
    <source>
        <dbReference type="EMBL" id="KAK0452567.1"/>
    </source>
</evidence>
<feature type="non-terminal residue" evidence="1">
    <location>
        <position position="1"/>
    </location>
</feature>
<evidence type="ECO:0008006" key="3">
    <source>
        <dbReference type="Google" id="ProtNLM"/>
    </source>
</evidence>
<dbReference type="Gene3D" id="3.40.50.300">
    <property type="entry name" value="P-loop containing nucleotide triphosphate hydrolases"/>
    <property type="match status" value="1"/>
</dbReference>
<proteinExistence type="predicted"/>
<accession>A0AA39MZM6</accession>
<protein>
    <recommendedName>
        <fullName evidence="3">Helicase ATP-binding domain-containing protein</fullName>
    </recommendedName>
</protein>
<dbReference type="EMBL" id="JAUEPT010000004">
    <property type="protein sequence ID" value="KAK0452567.1"/>
    <property type="molecule type" value="Genomic_DNA"/>
</dbReference>
<dbReference type="InterPro" id="IPR027417">
    <property type="entry name" value="P-loop_NTPase"/>
</dbReference>
<keyword evidence="2" id="KW-1185">Reference proteome</keyword>
<name>A0AA39MZM6_9AGAR</name>
<gene>
    <name evidence="1" type="ORF">EV421DRAFT_1701972</name>
</gene>